<dbReference type="EMBL" id="NUTL01000092">
    <property type="protein sequence ID" value="PHE91958.1"/>
    <property type="molecule type" value="Genomic_DNA"/>
</dbReference>
<evidence type="ECO:0000313" key="6">
    <source>
        <dbReference type="Proteomes" id="UP000221918"/>
    </source>
</evidence>
<dbReference type="Proteomes" id="UP001248134">
    <property type="component" value="Unassembled WGS sequence"/>
</dbReference>
<reference evidence="4 6" key="2">
    <citation type="submission" date="2017-09" db="EMBL/GenBank/DDBJ databases">
        <title>Large-scale bioinformatics analysis of Bacillus genomes uncovers conserved roles of natural products in bacterial physiology.</title>
        <authorList>
            <consortium name="Agbiome Team Llc"/>
            <person name="Bleich R.M."/>
            <person name="Grubbs K.J."/>
            <person name="Santa Maria K.C."/>
            <person name="Allen S.E."/>
            <person name="Farag S."/>
            <person name="Shank E.A."/>
            <person name="Bowers A."/>
        </authorList>
    </citation>
    <scope>NUCLEOTIDE SEQUENCE [LARGE SCALE GENOMIC DNA]</scope>
    <source>
        <strain evidence="4 6">AFS037265</strain>
    </source>
</reference>
<comment type="caution">
    <text evidence="3">The sequence shown here is derived from an EMBL/GenBank/DDBJ whole genome shotgun (WGS) entry which is preliminary data.</text>
</comment>
<protein>
    <submittedName>
        <fullName evidence="3">Uncharacterized protein</fullName>
    </submittedName>
</protein>
<reference evidence="3 5" key="1">
    <citation type="submission" date="2017-02" db="EMBL/GenBank/DDBJ databases">
        <title>Bacillus pseudomycoides isolate FSL K6-0042.</title>
        <authorList>
            <person name="Kovac J."/>
        </authorList>
    </citation>
    <scope>NUCLEOTIDE SEQUENCE [LARGE SCALE GENOMIC DNA]</scope>
    <source>
        <strain evidence="3 5">FSL K6-0042</strain>
    </source>
</reference>
<accession>C3AI91</accession>
<dbReference type="Proteomes" id="UP000195321">
    <property type="component" value="Unassembled WGS sequence"/>
</dbReference>
<dbReference type="Proteomes" id="UP000221918">
    <property type="component" value="Unassembled WGS sequence"/>
</dbReference>
<dbReference type="AlphaFoldDB" id="A0A1Y3MHV0"/>
<dbReference type="EMBL" id="VLYX01000043">
    <property type="protein sequence ID" value="MDR4328929.1"/>
    <property type="molecule type" value="Genomic_DNA"/>
</dbReference>
<proteinExistence type="predicted"/>
<organism evidence="3 5">
    <name type="scientific">Bacillus pseudomycoides</name>
    <dbReference type="NCBI Taxonomy" id="64104"/>
    <lineage>
        <taxon>Bacteria</taxon>
        <taxon>Bacillati</taxon>
        <taxon>Bacillota</taxon>
        <taxon>Bacilli</taxon>
        <taxon>Bacillales</taxon>
        <taxon>Bacillaceae</taxon>
        <taxon>Bacillus</taxon>
        <taxon>Bacillus cereus group</taxon>
    </lineage>
</organism>
<keyword evidence="1" id="KW-0472">Membrane</keyword>
<dbReference type="EMBL" id="MWPX01000036">
    <property type="protein sequence ID" value="OUM46733.1"/>
    <property type="molecule type" value="Genomic_DNA"/>
</dbReference>
<keyword evidence="1" id="KW-0812">Transmembrane</keyword>
<evidence type="ECO:0000256" key="1">
    <source>
        <dbReference type="SAM" id="Phobius"/>
    </source>
</evidence>
<feature type="transmembrane region" description="Helical" evidence="1">
    <location>
        <begin position="35"/>
        <end position="62"/>
    </location>
</feature>
<accession>A0A1Y3MHV0</accession>
<reference evidence="2" key="3">
    <citation type="submission" date="2019-07" db="EMBL/GenBank/DDBJ databases">
        <title>Phylogenomic Reclassification of ATCC Bacillus Strains and Various Taxa within the Genus Bacillus.</title>
        <authorList>
            <person name="Riojas M.A."/>
            <person name="Frank A.M."/>
            <person name="Fenn S.L."/>
            <person name="King S.P."/>
            <person name="Brower S.M."/>
            <person name="Hazbon M.H."/>
        </authorList>
    </citation>
    <scope>NUCLEOTIDE SEQUENCE</scope>
    <source>
        <strain evidence="2">NR-12239</strain>
    </source>
</reference>
<keyword evidence="1" id="KW-1133">Transmembrane helix</keyword>
<dbReference type="RefSeq" id="WP_003195641.1">
    <property type="nucleotide sequence ID" value="NZ_CM000743.1"/>
</dbReference>
<evidence type="ECO:0000313" key="3">
    <source>
        <dbReference type="EMBL" id="OUM46733.1"/>
    </source>
</evidence>
<name>A0A1Y3MHV0_9BACI</name>
<evidence type="ECO:0000313" key="5">
    <source>
        <dbReference type="Proteomes" id="UP000195321"/>
    </source>
</evidence>
<evidence type="ECO:0000313" key="2">
    <source>
        <dbReference type="EMBL" id="MDR4328929.1"/>
    </source>
</evidence>
<evidence type="ECO:0000313" key="4">
    <source>
        <dbReference type="EMBL" id="PHE91958.1"/>
    </source>
</evidence>
<gene>
    <name evidence="3" type="ORF">BW425_22185</name>
    <name evidence="4" type="ORF">COF81_20970</name>
    <name evidence="2" type="ORF">FOS08_24440</name>
</gene>
<sequence>MSYDTVSSLQRMQRLQQAATGQKDVLKRVNSGLEIVMFITGVFLALSTFTLSFWIYFFYFLIKEYTAKTYLVKNMDTGEKFRVDKQEFKQYKKVFRAKEVAMELIS</sequence>